<dbReference type="InParanoid" id="A0A4R5DG97"/>
<dbReference type="PROSITE" id="PS51257">
    <property type="entry name" value="PROKAR_LIPOPROTEIN"/>
    <property type="match status" value="1"/>
</dbReference>
<dbReference type="RefSeq" id="WP_131892572.1">
    <property type="nucleotide sequence ID" value="NZ_SMKZ01000006.1"/>
</dbReference>
<sequence>MTIDARSRVRRTATATLAATLTTALTACGFVNTDDSSTEDGSDDGGTVTAYVNTEQNAGLAPLVEAYQEETGTTVDISSANTDELNQQLRVQLTSGTAADLIRVSPGNSSPVAAGVLGREGELADLTDAAWTADLSDDTRALAEVDGQVLAFPVSRNAIVMAYNKQVFADAGLEVPTTWSELVAACQALADAGVTPIAAPFQGGIYFQFWVYALAATLVYPENPDIDEQLAAGETTLATNAAWGEVFARIAELRDAGFLSEGMLGLPPDQGLQSVATGESAMVLLVSAGLPQLHGYSDQGAEAFDVFALPASDDAASTHVPVAPDFLAVNGAAEDPDAALAFLEFLAQPENVEAYANEMGVLPGLDVGVSLDSATLDPIEPLLAEGRSVGYANYLWPNGDVQQTMLQSGQEWLDGAIETADLLTQMDAEYARGQS</sequence>
<comment type="caution">
    <text evidence="4">The sequence shown here is derived from an EMBL/GenBank/DDBJ whole genome shotgun (WGS) entry which is preliminary data.</text>
</comment>
<evidence type="ECO:0000256" key="2">
    <source>
        <dbReference type="ARBA" id="ARBA00022448"/>
    </source>
</evidence>
<accession>A0A4R5DG97</accession>
<feature type="signal peptide" evidence="3">
    <location>
        <begin position="1"/>
        <end position="26"/>
    </location>
</feature>
<name>A0A4R5DG97_9ACTN</name>
<dbReference type="Gene3D" id="3.40.190.10">
    <property type="entry name" value="Periplasmic binding protein-like II"/>
    <property type="match status" value="2"/>
</dbReference>
<gene>
    <name evidence="4" type="ORF">E1269_06465</name>
</gene>
<evidence type="ECO:0000256" key="1">
    <source>
        <dbReference type="ARBA" id="ARBA00008520"/>
    </source>
</evidence>
<comment type="similarity">
    <text evidence="1">Belongs to the bacterial solute-binding protein 1 family.</text>
</comment>
<feature type="chain" id="PRO_5038983675" evidence="3">
    <location>
        <begin position="27"/>
        <end position="435"/>
    </location>
</feature>
<dbReference type="Proteomes" id="UP000294739">
    <property type="component" value="Unassembled WGS sequence"/>
</dbReference>
<reference evidence="4 5" key="1">
    <citation type="submission" date="2019-03" db="EMBL/GenBank/DDBJ databases">
        <title>Draft genome sequences of novel Actinobacteria.</title>
        <authorList>
            <person name="Sahin N."/>
            <person name="Ay H."/>
            <person name="Saygin H."/>
        </authorList>
    </citation>
    <scope>NUCLEOTIDE SEQUENCE [LARGE SCALE GENOMIC DNA]</scope>
    <source>
        <strain evidence="4 5">5K138</strain>
    </source>
</reference>
<keyword evidence="3" id="KW-0732">Signal</keyword>
<protein>
    <submittedName>
        <fullName evidence="4">Carbohydrate ABC transporter substrate-binding protein</fullName>
    </submittedName>
</protein>
<evidence type="ECO:0000313" key="4">
    <source>
        <dbReference type="EMBL" id="TDE13032.1"/>
    </source>
</evidence>
<keyword evidence="5" id="KW-1185">Reference proteome</keyword>
<dbReference type="AlphaFoldDB" id="A0A4R5DG97"/>
<evidence type="ECO:0000313" key="5">
    <source>
        <dbReference type="Proteomes" id="UP000294739"/>
    </source>
</evidence>
<dbReference type="PANTHER" id="PTHR43649">
    <property type="entry name" value="ARABINOSE-BINDING PROTEIN-RELATED"/>
    <property type="match status" value="1"/>
</dbReference>
<dbReference type="PANTHER" id="PTHR43649:SF29">
    <property type="entry name" value="OSMOPROTECTIVE COMPOUNDS-BINDING PROTEIN GGTB"/>
    <property type="match status" value="1"/>
</dbReference>
<dbReference type="InterPro" id="IPR050490">
    <property type="entry name" value="Bact_solute-bd_prot1"/>
</dbReference>
<organism evidence="4 5">
    <name type="scientific">Jiangella asiatica</name>
    <dbReference type="NCBI Taxonomy" id="2530372"/>
    <lineage>
        <taxon>Bacteria</taxon>
        <taxon>Bacillati</taxon>
        <taxon>Actinomycetota</taxon>
        <taxon>Actinomycetes</taxon>
        <taxon>Jiangellales</taxon>
        <taxon>Jiangellaceae</taxon>
        <taxon>Jiangella</taxon>
    </lineage>
</organism>
<evidence type="ECO:0000256" key="3">
    <source>
        <dbReference type="SAM" id="SignalP"/>
    </source>
</evidence>
<dbReference type="SUPFAM" id="SSF53850">
    <property type="entry name" value="Periplasmic binding protein-like II"/>
    <property type="match status" value="1"/>
</dbReference>
<dbReference type="Pfam" id="PF13416">
    <property type="entry name" value="SBP_bac_8"/>
    <property type="match status" value="1"/>
</dbReference>
<dbReference type="EMBL" id="SMKZ01000006">
    <property type="protein sequence ID" value="TDE13032.1"/>
    <property type="molecule type" value="Genomic_DNA"/>
</dbReference>
<dbReference type="InterPro" id="IPR006059">
    <property type="entry name" value="SBP"/>
</dbReference>
<proteinExistence type="inferred from homology"/>
<dbReference type="OrthoDB" id="8478044at2"/>
<keyword evidence="2" id="KW-0813">Transport</keyword>